<sequence>MARLTYKTSGLSLSVSEQGDGLPFVFQHGLCGDADQLIQVFPEDTGYRCVTIECRGHGQSETGPLDGLSIPTFTDDVAGYIQHLDRPVIGGISMGAAISLRIAVRWPHMIRALILARPAWVTEDAPKSAYPNFFVGQLLSQYEPHEALSRFEASAVAKDLAEHGPDNLSAARGFFTREPVTVTSALLTSIAMGGPGVTEDEIRKISVPTLVIGNNRDPVHPVSYARVLAEMIPNASFVEITSKSDSVEAYRHDFKSALEKFLGNLN</sequence>
<dbReference type="SUPFAM" id="SSF53474">
    <property type="entry name" value="alpha/beta-Hydrolases"/>
    <property type="match status" value="1"/>
</dbReference>
<dbReference type="Pfam" id="PF00561">
    <property type="entry name" value="Abhydrolase_1"/>
    <property type="match status" value="1"/>
</dbReference>
<gene>
    <name evidence="2" type="ORF">ADU59_27885</name>
</gene>
<evidence type="ECO:0000313" key="3">
    <source>
        <dbReference type="Proteomes" id="UP000093111"/>
    </source>
</evidence>
<dbReference type="Proteomes" id="UP000093111">
    <property type="component" value="Unassembled WGS sequence"/>
</dbReference>
<dbReference type="STRING" id="1612624.ADU59_27885"/>
<comment type="caution">
    <text evidence="2">The sequence shown here is derived from an EMBL/GenBank/DDBJ whole genome shotgun (WGS) entry which is preliminary data.</text>
</comment>
<evidence type="ECO:0000259" key="1">
    <source>
        <dbReference type="Pfam" id="PF00561"/>
    </source>
</evidence>
<organism evidence="2 3">
    <name type="scientific">Pararhizobium polonicum</name>
    <dbReference type="NCBI Taxonomy" id="1612624"/>
    <lineage>
        <taxon>Bacteria</taxon>
        <taxon>Pseudomonadati</taxon>
        <taxon>Pseudomonadota</taxon>
        <taxon>Alphaproteobacteria</taxon>
        <taxon>Hyphomicrobiales</taxon>
        <taxon>Rhizobiaceae</taxon>
        <taxon>Rhizobium/Agrobacterium group</taxon>
        <taxon>Pararhizobium</taxon>
    </lineage>
</organism>
<reference evidence="2 3" key="1">
    <citation type="journal article" date="2016" name="Syst. Appl. Microbiol.">
        <title>Pararhizobium polonicum sp. nov. isolated from tumors on stone fruit rootstocks.</title>
        <authorList>
            <person name="Pulawska J."/>
            <person name="Kuzmanovic N."/>
            <person name="Willems A."/>
            <person name="Pothier J.F."/>
        </authorList>
    </citation>
    <scope>NUCLEOTIDE SEQUENCE [LARGE SCALE GENOMIC DNA]</scope>
    <source>
        <strain evidence="2 3">F5.1</strain>
    </source>
</reference>
<dbReference type="GO" id="GO:0016787">
    <property type="term" value="F:hydrolase activity"/>
    <property type="evidence" value="ECO:0007669"/>
    <property type="project" value="UniProtKB-KW"/>
</dbReference>
<dbReference type="PANTHER" id="PTHR43433:SF1">
    <property type="entry name" value="BLL5160 PROTEIN"/>
    <property type="match status" value="1"/>
</dbReference>
<keyword evidence="2" id="KW-0378">Hydrolase</keyword>
<proteinExistence type="predicted"/>
<dbReference type="RefSeq" id="WP_068958845.1">
    <property type="nucleotide sequence ID" value="NZ_LGLV01000022.1"/>
</dbReference>
<feature type="domain" description="AB hydrolase-1" evidence="1">
    <location>
        <begin position="23"/>
        <end position="239"/>
    </location>
</feature>
<name>A0A1C7NT24_9HYPH</name>
<dbReference type="InterPro" id="IPR000073">
    <property type="entry name" value="AB_hydrolase_1"/>
</dbReference>
<evidence type="ECO:0000313" key="2">
    <source>
        <dbReference type="EMBL" id="OBZ92160.1"/>
    </source>
</evidence>
<accession>A0A1C7NT24</accession>
<dbReference type="OrthoDB" id="7375358at2"/>
<dbReference type="PANTHER" id="PTHR43433">
    <property type="entry name" value="HYDROLASE, ALPHA/BETA FOLD FAMILY PROTEIN"/>
    <property type="match status" value="1"/>
</dbReference>
<keyword evidence="3" id="KW-1185">Reference proteome</keyword>
<dbReference type="Gene3D" id="3.40.50.1820">
    <property type="entry name" value="alpha/beta hydrolase"/>
    <property type="match status" value="1"/>
</dbReference>
<protein>
    <submittedName>
        <fullName evidence="2">Alpha/beta hydrolase</fullName>
    </submittedName>
</protein>
<dbReference type="InterPro" id="IPR029058">
    <property type="entry name" value="AB_hydrolase_fold"/>
</dbReference>
<dbReference type="InterPro" id="IPR050471">
    <property type="entry name" value="AB_hydrolase"/>
</dbReference>
<dbReference type="PATRIC" id="fig|1612624.7.peg.3743"/>
<dbReference type="AlphaFoldDB" id="A0A1C7NT24"/>
<dbReference type="PRINTS" id="PR00111">
    <property type="entry name" value="ABHYDROLASE"/>
</dbReference>
<dbReference type="EMBL" id="LGLV01000022">
    <property type="protein sequence ID" value="OBZ92160.1"/>
    <property type="molecule type" value="Genomic_DNA"/>
</dbReference>